<dbReference type="Gramene" id="OMERI09G04560.1">
    <property type="protein sequence ID" value="OMERI09G04560.1"/>
    <property type="gene ID" value="OMERI09G04560"/>
</dbReference>
<keyword evidence="6 8" id="KW-0472">Membrane</keyword>
<keyword evidence="3" id="KW-0677">Repeat</keyword>
<keyword evidence="2 8" id="KW-0812">Transmembrane</keyword>
<dbReference type="STRING" id="40149.A0A0E0EQT9"/>
<dbReference type="PROSITE" id="PS50088">
    <property type="entry name" value="ANK_REPEAT"/>
    <property type="match status" value="1"/>
</dbReference>
<dbReference type="PROSITE" id="PS50297">
    <property type="entry name" value="ANK_REP_REGION"/>
    <property type="match status" value="1"/>
</dbReference>
<evidence type="ECO:0000313" key="11">
    <source>
        <dbReference type="Proteomes" id="UP000008021"/>
    </source>
</evidence>
<comment type="subcellular location">
    <subcellularLocation>
        <location evidence="1">Membrane</location>
        <topology evidence="1">Multi-pass membrane protein</topology>
    </subcellularLocation>
</comment>
<reference evidence="10" key="1">
    <citation type="submission" date="2015-04" db="UniProtKB">
        <authorList>
            <consortium name="EnsemblPlants"/>
        </authorList>
    </citation>
    <scope>IDENTIFICATION</scope>
</reference>
<evidence type="ECO:0000256" key="1">
    <source>
        <dbReference type="ARBA" id="ARBA00004141"/>
    </source>
</evidence>
<evidence type="ECO:0000256" key="8">
    <source>
        <dbReference type="SAM" id="Phobius"/>
    </source>
</evidence>
<dbReference type="EnsemblPlants" id="OMERI09G04560.1">
    <property type="protein sequence ID" value="OMERI09G04560.1"/>
    <property type="gene ID" value="OMERI09G04560"/>
</dbReference>
<dbReference type="InterPro" id="IPR002110">
    <property type="entry name" value="Ankyrin_rpt"/>
</dbReference>
<evidence type="ECO:0000259" key="9">
    <source>
        <dbReference type="Pfam" id="PF13962"/>
    </source>
</evidence>
<keyword evidence="4 8" id="KW-1133">Transmembrane helix</keyword>
<evidence type="ECO:0000256" key="2">
    <source>
        <dbReference type="ARBA" id="ARBA00022692"/>
    </source>
</evidence>
<dbReference type="eggNOG" id="KOG0504">
    <property type="taxonomic scope" value="Eukaryota"/>
</dbReference>
<organism evidence="10">
    <name type="scientific">Oryza meridionalis</name>
    <dbReference type="NCBI Taxonomy" id="40149"/>
    <lineage>
        <taxon>Eukaryota</taxon>
        <taxon>Viridiplantae</taxon>
        <taxon>Streptophyta</taxon>
        <taxon>Embryophyta</taxon>
        <taxon>Tracheophyta</taxon>
        <taxon>Spermatophyta</taxon>
        <taxon>Magnoliopsida</taxon>
        <taxon>Liliopsida</taxon>
        <taxon>Poales</taxon>
        <taxon>Poaceae</taxon>
        <taxon>BOP clade</taxon>
        <taxon>Oryzoideae</taxon>
        <taxon>Oryzeae</taxon>
        <taxon>Oryzinae</taxon>
        <taxon>Oryza</taxon>
    </lineage>
</organism>
<evidence type="ECO:0000256" key="7">
    <source>
        <dbReference type="PROSITE-ProRule" id="PRU00023"/>
    </source>
</evidence>
<dbReference type="PANTHER" id="PTHR24186">
    <property type="entry name" value="PROTEIN PHOSPHATASE 1 REGULATORY SUBUNIT"/>
    <property type="match status" value="1"/>
</dbReference>
<dbReference type="InterPro" id="IPR026961">
    <property type="entry name" value="PGG_dom"/>
</dbReference>
<feature type="transmembrane region" description="Helical" evidence="8">
    <location>
        <begin position="649"/>
        <end position="674"/>
    </location>
</feature>
<accession>A0A0E0EQT9</accession>
<feature type="domain" description="PGG" evidence="9">
    <location>
        <begin position="601"/>
        <end position="714"/>
    </location>
</feature>
<dbReference type="FunFam" id="1.25.40.20:FF:000314">
    <property type="entry name" value="Ankyrin-like protein"/>
    <property type="match status" value="1"/>
</dbReference>
<evidence type="ECO:0000256" key="4">
    <source>
        <dbReference type="ARBA" id="ARBA00022989"/>
    </source>
</evidence>
<evidence type="ECO:0000256" key="5">
    <source>
        <dbReference type="ARBA" id="ARBA00023043"/>
    </source>
</evidence>
<feature type="transmembrane region" description="Helical" evidence="8">
    <location>
        <begin position="722"/>
        <end position="743"/>
    </location>
</feature>
<proteinExistence type="predicted"/>
<feature type="repeat" description="ANK" evidence="7">
    <location>
        <begin position="186"/>
        <end position="218"/>
    </location>
</feature>
<dbReference type="PANTHER" id="PTHR24186:SF50">
    <property type="entry name" value="ANKYRIN REPEAT-CONTAINING PROTEIN ITN1-LIKE ISOFORM X1"/>
    <property type="match status" value="1"/>
</dbReference>
<evidence type="ECO:0000256" key="3">
    <source>
        <dbReference type="ARBA" id="ARBA00022737"/>
    </source>
</evidence>
<reference evidence="10" key="2">
    <citation type="submission" date="2018-05" db="EMBL/GenBank/DDBJ databases">
        <title>OmerRS3 (Oryza meridionalis Reference Sequence Version 3).</title>
        <authorList>
            <person name="Zhang J."/>
            <person name="Kudrna D."/>
            <person name="Lee S."/>
            <person name="Talag J."/>
            <person name="Welchert J."/>
            <person name="Wing R.A."/>
        </authorList>
    </citation>
    <scope>NUCLEOTIDE SEQUENCE [LARGE SCALE GENOMIC DNA]</scope>
    <source>
        <strain evidence="10">cv. OR44</strain>
    </source>
</reference>
<feature type="transmembrane region" description="Helical" evidence="8">
    <location>
        <begin position="610"/>
        <end position="628"/>
    </location>
</feature>
<dbReference type="SUPFAM" id="SSF48403">
    <property type="entry name" value="Ankyrin repeat"/>
    <property type="match status" value="1"/>
</dbReference>
<keyword evidence="11" id="KW-1185">Reference proteome</keyword>
<protein>
    <recommendedName>
        <fullName evidence="9">PGG domain-containing protein</fullName>
    </recommendedName>
</protein>
<dbReference type="Gene3D" id="1.25.40.20">
    <property type="entry name" value="Ankyrin repeat-containing domain"/>
    <property type="match status" value="2"/>
</dbReference>
<feature type="transmembrane region" description="Helical" evidence="8">
    <location>
        <begin position="763"/>
        <end position="788"/>
    </location>
</feature>
<feature type="transmembrane region" description="Helical" evidence="8">
    <location>
        <begin position="694"/>
        <end position="715"/>
    </location>
</feature>
<dbReference type="GO" id="GO:0005886">
    <property type="term" value="C:plasma membrane"/>
    <property type="evidence" value="ECO:0007669"/>
    <property type="project" value="TreeGrafter"/>
</dbReference>
<evidence type="ECO:0000313" key="10">
    <source>
        <dbReference type="EnsemblPlants" id="OMERI09G04560.1"/>
    </source>
</evidence>
<dbReference type="HOGENOM" id="CLU_000134_36_5_1"/>
<dbReference type="Pfam" id="PF12796">
    <property type="entry name" value="Ank_2"/>
    <property type="match status" value="3"/>
</dbReference>
<dbReference type="InterPro" id="IPR036770">
    <property type="entry name" value="Ankyrin_rpt-contain_sf"/>
</dbReference>
<dbReference type="SMART" id="SM00248">
    <property type="entry name" value="ANK"/>
    <property type="match status" value="9"/>
</dbReference>
<keyword evidence="5 7" id="KW-0040">ANK repeat</keyword>
<sequence>MEANAPAVLPMDAKLMVATAHGDFQQLKDVVNKEDAAMMVVVMASSNGTPASATAASPPVAMHPLLHASASSGDWKGVNFLLNREEAYADSSVQPSKKFLKSLEACIPGNCTNGRLPTPPQASNDIEEGANMPLLLSPESLLEGVTIEGDTALHVVATHGDGHNYLKCVDTICAKGKHLLFKPNNKDDTPLHCAARAGNHEMVNKLIGLAIGPSRREESVDSIANNLILGSDNLSTETFLSDDVRVADNLTVGDSISISEDNVHRGVEYLRMENDSNETALHAAIRIGHSPIVTELLTYDSELALFPQEGTSPLYLAILLKQFDIARTLYQMSRQNILSYSGPSGQNALHVAVLRSRGMTKQLLGWNKNLTMQGDKNGSTPLHFASSRTIDNNNWNYPHRNIRWFRVPCPHHRVVREVIQANGAPLYQPDIYGMFPIHIAASVGEKRTIEIFVQKYPSSAGLRDKRGRTFLHVAVENRRVNVVGYACRNRSLAWILNMQDNNGNTALHLAVEAANLQMFCSLFGNRQVQLNVVNVKGQTPRDISHDKIPPGLHNNQSTEEMVRFVLTQAGAVNDSCRHDHFRENHKDTHNLKSDSESKELEKLKDATETMAIGSVLIATVTFGATFALPGGYRADDHSNGGTPTLAGRYAFDSFVIANTLAFIFSLISTTSLLYSGSPLINKQSRAVFLDAAFYFMKTSITCLVATFTLGMYMVLSPVARRTAIVVCALSPLVVLCNSIRYWVKRLVLAPSCIVRMGPIWTLGFLAITIVFYSIMEFWPLIFIFAWAAHGRNHT</sequence>
<dbReference type="Pfam" id="PF13962">
    <property type="entry name" value="PGG"/>
    <property type="match status" value="1"/>
</dbReference>
<evidence type="ECO:0000256" key="6">
    <source>
        <dbReference type="ARBA" id="ARBA00023136"/>
    </source>
</evidence>
<name>A0A0E0EQT9_9ORYZ</name>
<dbReference type="AlphaFoldDB" id="A0A0E0EQT9"/>
<dbReference type="Proteomes" id="UP000008021">
    <property type="component" value="Chromosome 9"/>
</dbReference>